<accession>A0A923S820</accession>
<keyword evidence="3" id="KW-1003">Cell membrane</keyword>
<evidence type="ECO:0000313" key="11">
    <source>
        <dbReference type="Proteomes" id="UP000620327"/>
    </source>
</evidence>
<keyword evidence="11" id="KW-1185">Reference proteome</keyword>
<dbReference type="Gene3D" id="1.20.81.30">
    <property type="entry name" value="Type II secretion system (T2SS), domain F"/>
    <property type="match status" value="2"/>
</dbReference>
<evidence type="ECO:0000256" key="5">
    <source>
        <dbReference type="ARBA" id="ARBA00022692"/>
    </source>
</evidence>
<gene>
    <name evidence="10" type="ORF">H8Z83_13115</name>
</gene>
<dbReference type="InterPro" id="IPR018076">
    <property type="entry name" value="T2SS_GspF_dom"/>
</dbReference>
<evidence type="ECO:0000256" key="4">
    <source>
        <dbReference type="ARBA" id="ARBA00022519"/>
    </source>
</evidence>
<reference evidence="10" key="1">
    <citation type="submission" date="2020-08" db="EMBL/GenBank/DDBJ databases">
        <title>Genome public.</title>
        <authorList>
            <person name="Liu C."/>
            <person name="Sun Q."/>
        </authorList>
    </citation>
    <scope>NUCLEOTIDE SEQUENCE</scope>
    <source>
        <strain evidence="10">BX15</strain>
    </source>
</reference>
<dbReference type="GO" id="GO:0005886">
    <property type="term" value="C:plasma membrane"/>
    <property type="evidence" value="ECO:0007669"/>
    <property type="project" value="UniProtKB-SubCell"/>
</dbReference>
<evidence type="ECO:0000256" key="8">
    <source>
        <dbReference type="SAM" id="Phobius"/>
    </source>
</evidence>
<dbReference type="Pfam" id="PF00482">
    <property type="entry name" value="T2SSF"/>
    <property type="match status" value="2"/>
</dbReference>
<feature type="transmembrane region" description="Helical" evidence="8">
    <location>
        <begin position="170"/>
        <end position="194"/>
    </location>
</feature>
<evidence type="ECO:0000256" key="1">
    <source>
        <dbReference type="ARBA" id="ARBA00004429"/>
    </source>
</evidence>
<evidence type="ECO:0000256" key="2">
    <source>
        <dbReference type="ARBA" id="ARBA00005745"/>
    </source>
</evidence>
<comment type="caution">
    <text evidence="10">The sequence shown here is derived from an EMBL/GenBank/DDBJ whole genome shotgun (WGS) entry which is preliminary data.</text>
</comment>
<keyword evidence="4" id="KW-0997">Cell inner membrane</keyword>
<keyword evidence="6 8" id="KW-1133">Transmembrane helix</keyword>
<keyword evidence="7 8" id="KW-0472">Membrane</keyword>
<protein>
    <submittedName>
        <fullName evidence="10">Type II secretion system F family protein</fullName>
    </submittedName>
</protein>
<proteinExistence type="inferred from homology"/>
<dbReference type="FunFam" id="1.20.81.30:FF:000001">
    <property type="entry name" value="Type II secretion system protein F"/>
    <property type="match status" value="1"/>
</dbReference>
<dbReference type="AlphaFoldDB" id="A0A923S820"/>
<dbReference type="InterPro" id="IPR042094">
    <property type="entry name" value="T2SS_GspF_sf"/>
</dbReference>
<comment type="subcellular location">
    <subcellularLocation>
        <location evidence="1">Cell inner membrane</location>
        <topology evidence="1">Multi-pass membrane protein</topology>
    </subcellularLocation>
</comment>
<evidence type="ECO:0000256" key="7">
    <source>
        <dbReference type="ARBA" id="ARBA00023136"/>
    </source>
</evidence>
<name>A0A923S820_9FIRM</name>
<evidence type="ECO:0000313" key="10">
    <source>
        <dbReference type="EMBL" id="MBC5771246.1"/>
    </source>
</evidence>
<dbReference type="Proteomes" id="UP000620327">
    <property type="component" value="Unassembled WGS sequence"/>
</dbReference>
<keyword evidence="5 8" id="KW-0812">Transmembrane</keyword>
<dbReference type="PRINTS" id="PR00812">
    <property type="entry name" value="BCTERIALGSPF"/>
</dbReference>
<feature type="transmembrane region" description="Helical" evidence="8">
    <location>
        <begin position="368"/>
        <end position="393"/>
    </location>
</feature>
<evidence type="ECO:0000256" key="6">
    <source>
        <dbReference type="ARBA" id="ARBA00022989"/>
    </source>
</evidence>
<dbReference type="PANTHER" id="PTHR30012:SF0">
    <property type="entry name" value="TYPE II SECRETION SYSTEM PROTEIN F-RELATED"/>
    <property type="match status" value="1"/>
</dbReference>
<dbReference type="InterPro" id="IPR003004">
    <property type="entry name" value="GspF/PilC"/>
</dbReference>
<organism evidence="10 11">
    <name type="scientific">Dysosmobacter segnis</name>
    <dbReference type="NCBI Taxonomy" id="2763042"/>
    <lineage>
        <taxon>Bacteria</taxon>
        <taxon>Bacillati</taxon>
        <taxon>Bacillota</taxon>
        <taxon>Clostridia</taxon>
        <taxon>Eubacteriales</taxon>
        <taxon>Oscillospiraceae</taxon>
        <taxon>Dysosmobacter</taxon>
    </lineage>
</organism>
<dbReference type="EMBL" id="JACOQI010000014">
    <property type="protein sequence ID" value="MBC5771246.1"/>
    <property type="molecule type" value="Genomic_DNA"/>
</dbReference>
<dbReference type="PANTHER" id="PTHR30012">
    <property type="entry name" value="GENERAL SECRETION PATHWAY PROTEIN"/>
    <property type="match status" value="1"/>
</dbReference>
<dbReference type="RefSeq" id="WP_187015462.1">
    <property type="nucleotide sequence ID" value="NZ_JACOQI010000014.1"/>
</dbReference>
<sequence length="402" mass="44615">MTTYRYKGQTPEGSKVSGVIRAYDEYDAVSKLRDTCAFVIKLEEVREKKDSVLTRPIRTRIKEKDLALICSQFSIILGTGLPVMRCVEMVAGQNRNKHLARMLHKVAEDIGAGYSMAQSFETNIPGLPKTFVETVRAGEQSGALEACFKRLYKYYDKSAKTRAKIVSTMTYPVMVIVTAIIVFAIIMVVAVPAFTSAFADLGTDLPAVTRWLMSTSAFLTKWWWLILFILALLTIGYLSFKRTERGKLAIANYALRRAPLRRLHTLHLSGQFASTMSTMLAAGLPVQTVLGIVSQISDNYVFSLGVRKVKEGVERGRGIADSMEGVECFPKMLTEMVAVGERSGSLEETLDVIGDYFDHEAATMTERLLAVLEPVIIIVLAVITVILLLAVYLPMFSMYGSI</sequence>
<evidence type="ECO:0000259" key="9">
    <source>
        <dbReference type="Pfam" id="PF00482"/>
    </source>
</evidence>
<evidence type="ECO:0000256" key="3">
    <source>
        <dbReference type="ARBA" id="ARBA00022475"/>
    </source>
</evidence>
<feature type="domain" description="Type II secretion system protein GspF" evidence="9">
    <location>
        <begin position="70"/>
        <end position="192"/>
    </location>
</feature>
<feature type="domain" description="Type II secretion system protein GspF" evidence="9">
    <location>
        <begin position="272"/>
        <end position="394"/>
    </location>
</feature>
<comment type="similarity">
    <text evidence="2">Belongs to the GSP F family.</text>
</comment>
<feature type="transmembrane region" description="Helical" evidence="8">
    <location>
        <begin position="222"/>
        <end position="240"/>
    </location>
</feature>